<gene>
    <name evidence="12" type="ORF">PMACD_LOCUS16528</name>
</gene>
<keyword evidence="7" id="KW-1133">Transmembrane helix</keyword>
<evidence type="ECO:0000313" key="12">
    <source>
        <dbReference type="EMBL" id="CAF4958748.1"/>
    </source>
</evidence>
<dbReference type="InterPro" id="IPR051508">
    <property type="entry name" value="Mito_Carrier_Antiporter"/>
</dbReference>
<keyword evidence="13" id="KW-1185">Reference proteome</keyword>
<keyword evidence="4 10" id="KW-0812">Transmembrane</keyword>
<feature type="repeat" description="Solcar" evidence="10">
    <location>
        <begin position="1"/>
        <end position="90"/>
    </location>
</feature>
<comment type="subcellular location">
    <subcellularLocation>
        <location evidence="1">Mitochondrion inner membrane</location>
        <topology evidence="1">Multi-pass membrane protein</topology>
    </subcellularLocation>
</comment>
<dbReference type="InterPro" id="IPR023395">
    <property type="entry name" value="MCP_dom_sf"/>
</dbReference>
<dbReference type="PANTHER" id="PTHR45928">
    <property type="entry name" value="RE38146P"/>
    <property type="match status" value="1"/>
</dbReference>
<evidence type="ECO:0000256" key="7">
    <source>
        <dbReference type="ARBA" id="ARBA00022989"/>
    </source>
</evidence>
<protein>
    <recommendedName>
        <fullName evidence="14">Solute carrier family 25 member 35</fullName>
    </recommendedName>
</protein>
<evidence type="ECO:0000256" key="11">
    <source>
        <dbReference type="RuleBase" id="RU000488"/>
    </source>
</evidence>
<dbReference type="PROSITE" id="PS50920">
    <property type="entry name" value="SOLCAR"/>
    <property type="match status" value="3"/>
</dbReference>
<evidence type="ECO:0000256" key="10">
    <source>
        <dbReference type="PROSITE-ProRule" id="PRU00282"/>
    </source>
</evidence>
<dbReference type="AlphaFoldDB" id="A0A821YDV8"/>
<dbReference type="PANTHER" id="PTHR45928:SF1">
    <property type="entry name" value="RE38146P"/>
    <property type="match status" value="1"/>
</dbReference>
<organism evidence="12 13">
    <name type="scientific">Pieris macdunnoughi</name>
    <dbReference type="NCBI Taxonomy" id="345717"/>
    <lineage>
        <taxon>Eukaryota</taxon>
        <taxon>Metazoa</taxon>
        <taxon>Ecdysozoa</taxon>
        <taxon>Arthropoda</taxon>
        <taxon>Hexapoda</taxon>
        <taxon>Insecta</taxon>
        <taxon>Pterygota</taxon>
        <taxon>Neoptera</taxon>
        <taxon>Endopterygota</taxon>
        <taxon>Lepidoptera</taxon>
        <taxon>Glossata</taxon>
        <taxon>Ditrysia</taxon>
        <taxon>Papilionoidea</taxon>
        <taxon>Pieridae</taxon>
        <taxon>Pierinae</taxon>
        <taxon>Pieris</taxon>
    </lineage>
</organism>
<dbReference type="GO" id="GO:0005743">
    <property type="term" value="C:mitochondrial inner membrane"/>
    <property type="evidence" value="ECO:0007669"/>
    <property type="project" value="UniProtKB-SubCell"/>
</dbReference>
<sequence>MDFLIGGLAGVGAGFFSNPFDVVKTRMQLQGELQAKGQHAVYYKNIPHAIYTIVKHDGISALQKGLAPALWFQLVVNGVRLGIYQQADNYGLLRDEKNNTKFVNSVFFGSVSGMCGGFMGSPLQLVKTQLMSHSAKQIAVGTQHAHPGMMNALSKTYRKNGLVGLWRGAHGMMLRNSTGSASQIVSYAMCKEWMDNNNMFQQSKYLPAFLASNIGAIVKTITLTPMDVIMTRLYNQGVDAQGRGLLYSGLADCAMKITKTEGVLAFYKGIGPSYFRQAPHSVLLLVFWDMLKDLQKSYQPLSV</sequence>
<evidence type="ECO:0000256" key="6">
    <source>
        <dbReference type="ARBA" id="ARBA00022792"/>
    </source>
</evidence>
<keyword evidence="9 10" id="KW-0472">Membrane</keyword>
<evidence type="ECO:0000256" key="4">
    <source>
        <dbReference type="ARBA" id="ARBA00022692"/>
    </source>
</evidence>
<evidence type="ECO:0000256" key="5">
    <source>
        <dbReference type="ARBA" id="ARBA00022737"/>
    </source>
</evidence>
<keyword evidence="8" id="KW-0496">Mitochondrion</keyword>
<evidence type="ECO:0000256" key="9">
    <source>
        <dbReference type="ARBA" id="ARBA00023136"/>
    </source>
</evidence>
<dbReference type="SUPFAM" id="SSF103506">
    <property type="entry name" value="Mitochondrial carrier"/>
    <property type="match status" value="1"/>
</dbReference>
<evidence type="ECO:0000256" key="8">
    <source>
        <dbReference type="ARBA" id="ARBA00023128"/>
    </source>
</evidence>
<comment type="similarity">
    <text evidence="2 11">Belongs to the mitochondrial carrier (TC 2.A.29) family.</text>
</comment>
<dbReference type="EMBL" id="CAJOBZ010000094">
    <property type="protein sequence ID" value="CAF4958748.1"/>
    <property type="molecule type" value="Genomic_DNA"/>
</dbReference>
<reference evidence="12" key="1">
    <citation type="submission" date="2021-02" db="EMBL/GenBank/DDBJ databases">
        <authorList>
            <person name="Steward A R."/>
        </authorList>
    </citation>
    <scope>NUCLEOTIDE SEQUENCE</scope>
</reference>
<keyword evidence="6" id="KW-0999">Mitochondrion inner membrane</keyword>
<comment type="caution">
    <text evidence="12">The sequence shown here is derived from an EMBL/GenBank/DDBJ whole genome shotgun (WGS) entry which is preliminary data.</text>
</comment>
<evidence type="ECO:0000313" key="13">
    <source>
        <dbReference type="Proteomes" id="UP000663880"/>
    </source>
</evidence>
<dbReference type="OrthoDB" id="6703404at2759"/>
<feature type="repeat" description="Solcar" evidence="10">
    <location>
        <begin position="100"/>
        <end position="193"/>
    </location>
</feature>
<proteinExistence type="inferred from homology"/>
<dbReference type="InterPro" id="IPR018108">
    <property type="entry name" value="MCP_transmembrane"/>
</dbReference>
<keyword evidence="5" id="KW-0677">Repeat</keyword>
<keyword evidence="3 11" id="KW-0813">Transport</keyword>
<evidence type="ECO:0008006" key="14">
    <source>
        <dbReference type="Google" id="ProtNLM"/>
    </source>
</evidence>
<evidence type="ECO:0000256" key="1">
    <source>
        <dbReference type="ARBA" id="ARBA00004448"/>
    </source>
</evidence>
<dbReference type="Proteomes" id="UP000663880">
    <property type="component" value="Unassembled WGS sequence"/>
</dbReference>
<evidence type="ECO:0000256" key="2">
    <source>
        <dbReference type="ARBA" id="ARBA00006375"/>
    </source>
</evidence>
<evidence type="ECO:0000256" key="3">
    <source>
        <dbReference type="ARBA" id="ARBA00022448"/>
    </source>
</evidence>
<dbReference type="Gene3D" id="1.50.40.10">
    <property type="entry name" value="Mitochondrial carrier domain"/>
    <property type="match status" value="1"/>
</dbReference>
<feature type="repeat" description="Solcar" evidence="10">
    <location>
        <begin position="203"/>
        <end position="294"/>
    </location>
</feature>
<accession>A0A821YDV8</accession>
<name>A0A821YDV8_9NEOP</name>
<dbReference type="Pfam" id="PF00153">
    <property type="entry name" value="Mito_carr"/>
    <property type="match status" value="3"/>
</dbReference>